<dbReference type="PANTHER" id="PTHR42957:SF1">
    <property type="entry name" value="HELICASE MJ1565-RELATED"/>
    <property type="match status" value="1"/>
</dbReference>
<dbReference type="InterPro" id="IPR002789">
    <property type="entry name" value="HerA_central"/>
</dbReference>
<comment type="similarity">
    <text evidence="1">Belongs to the HerA family.</text>
</comment>
<evidence type="ECO:0000259" key="5">
    <source>
        <dbReference type="Pfam" id="PF01935"/>
    </source>
</evidence>
<sequence length="585" mass="65051">MVLMSSQEMVESYGGAIGYVVDEATSSKVTVRTKEPLKVGEYVIIKPLNSNEEVLGWVEESIARNELLGDLADLENPHLAGTILRTLMFGQSNTKYFAIVKVLTKIKPLIKMGKQEPPRVAIDPGSEVYKASKEALVKIFSREGDKRFIKLGELAAHPGVGFYVDVTQIVSRHMAVVAVTGAGKSNTVTVLTTRIVKEKNGCVLIFDMHGEYSRLDAEYVNVIEPKLDPTKLDADSFSKLIGLSKDAHKQELYLRNVLTLWKVIENSNVVESKEKFFRILQNMLIELMHTKEMPVIHYDNIALAAQILREYGKFNPTTPLTSIKIALKNANKTKVCEKNDCSDLYTVIDAKSDVNSAIPNLLVKIQDAEQKYKEIFDFDASDVVERIKPASLNVMDLHSLDEDMADIIVSVSLKSILNARKRKVLGEAGSKGKAVLKVPILLVLEEAHILAPANRRTLTKYWVSRITREGRKFGVGLVMVSQRPKGLDQDALSQANNLIVLKLVEPGDQRHVQASSEGLSEELVKHLPSLSVGEALVLGPLAPLPAIVKVDHAEIKKVGQDIDAVDEWEKYHATRDDEEWGTWEE</sequence>
<dbReference type="PhylomeDB" id="A8AAG5"/>
<proteinExistence type="inferred from homology"/>
<evidence type="ECO:0000256" key="1">
    <source>
        <dbReference type="ARBA" id="ARBA00007816"/>
    </source>
</evidence>
<dbReference type="EMBL" id="CP000816">
    <property type="protein sequence ID" value="ABU81917.1"/>
    <property type="molecule type" value="Genomic_DNA"/>
</dbReference>
<dbReference type="Proteomes" id="UP000000262">
    <property type="component" value="Chromosome"/>
</dbReference>
<evidence type="ECO:0000313" key="6">
    <source>
        <dbReference type="EMBL" id="ABU81917.1"/>
    </source>
</evidence>
<accession>A8AAG5</accession>
<name>A8AAG5_IGNH4</name>
<dbReference type="InterPro" id="IPR008571">
    <property type="entry name" value="HerA-like"/>
</dbReference>
<comment type="catalytic activity">
    <reaction evidence="3">
        <text>ATP + H2O = ADP + phosphate + H(+)</text>
        <dbReference type="Rhea" id="RHEA:13065"/>
        <dbReference type="ChEBI" id="CHEBI:15377"/>
        <dbReference type="ChEBI" id="CHEBI:15378"/>
        <dbReference type="ChEBI" id="CHEBI:30616"/>
        <dbReference type="ChEBI" id="CHEBI:43474"/>
        <dbReference type="ChEBI" id="CHEBI:456216"/>
        <dbReference type="EC" id="5.6.2.3"/>
    </reaction>
</comment>
<protein>
    <recommendedName>
        <fullName evidence="5">Helicase HerA central domain-containing protein</fullName>
    </recommendedName>
</protein>
<dbReference type="KEGG" id="iho:Igni_0735"/>
<evidence type="ECO:0000256" key="2">
    <source>
        <dbReference type="ARBA" id="ARBA00034617"/>
    </source>
</evidence>
<dbReference type="Gene3D" id="3.40.50.300">
    <property type="entry name" value="P-loop containing nucleotide triphosphate hydrolases"/>
    <property type="match status" value="2"/>
</dbReference>
<evidence type="ECO:0000256" key="3">
    <source>
        <dbReference type="ARBA" id="ARBA00048954"/>
    </source>
</evidence>
<comment type="catalytic activity">
    <reaction evidence="4">
        <text>ATP + H2O = ADP + phosphate + H(+)</text>
        <dbReference type="Rhea" id="RHEA:13065"/>
        <dbReference type="ChEBI" id="CHEBI:15377"/>
        <dbReference type="ChEBI" id="CHEBI:15378"/>
        <dbReference type="ChEBI" id="CHEBI:30616"/>
        <dbReference type="ChEBI" id="CHEBI:43474"/>
        <dbReference type="ChEBI" id="CHEBI:456216"/>
        <dbReference type="EC" id="5.6.2.4"/>
    </reaction>
</comment>
<gene>
    <name evidence="6" type="ordered locus">Igni_0735</name>
</gene>
<dbReference type="eggNOG" id="arCOG00280">
    <property type="taxonomic scope" value="Archaea"/>
</dbReference>
<dbReference type="STRING" id="453591.Igni_0735"/>
<dbReference type="GeneID" id="5562460"/>
<dbReference type="PANTHER" id="PTHR42957">
    <property type="entry name" value="HELICASE MJ1565-RELATED"/>
    <property type="match status" value="1"/>
</dbReference>
<organism evidence="6 7">
    <name type="scientific">Ignicoccus hospitalis (strain KIN4/I / DSM 18386 / JCM 14125)</name>
    <dbReference type="NCBI Taxonomy" id="453591"/>
    <lineage>
        <taxon>Archaea</taxon>
        <taxon>Thermoproteota</taxon>
        <taxon>Thermoprotei</taxon>
        <taxon>Desulfurococcales</taxon>
        <taxon>Desulfurococcaceae</taxon>
        <taxon>Ignicoccus</taxon>
    </lineage>
</organism>
<dbReference type="OrthoDB" id="107033at2157"/>
<dbReference type="GO" id="GO:0043139">
    <property type="term" value="F:5'-3' DNA helicase activity"/>
    <property type="evidence" value="ECO:0007669"/>
    <property type="project" value="UniProtKB-EC"/>
</dbReference>
<dbReference type="HOGENOM" id="CLU_023842_2_0_2"/>
<keyword evidence="7" id="KW-1185">Reference proteome</keyword>
<feature type="domain" description="Helicase HerA central" evidence="5">
    <location>
        <begin position="149"/>
        <end position="416"/>
    </location>
</feature>
<dbReference type="AlphaFoldDB" id="A8AAG5"/>
<dbReference type="InterPro" id="IPR027417">
    <property type="entry name" value="P-loop_NTPase"/>
</dbReference>
<comment type="catalytic activity">
    <reaction evidence="2">
        <text>Couples ATP hydrolysis with the unwinding of duplex DNA by translocating in the 3'-5' direction.</text>
        <dbReference type="EC" id="5.6.2.4"/>
    </reaction>
</comment>
<dbReference type="Pfam" id="PF01935">
    <property type="entry name" value="DUF87"/>
    <property type="match status" value="1"/>
</dbReference>
<evidence type="ECO:0000256" key="4">
    <source>
        <dbReference type="ARBA" id="ARBA00048988"/>
    </source>
</evidence>
<dbReference type="RefSeq" id="WP_011998769.1">
    <property type="nucleotide sequence ID" value="NC_009776.1"/>
</dbReference>
<evidence type="ECO:0000313" key="7">
    <source>
        <dbReference type="Proteomes" id="UP000000262"/>
    </source>
</evidence>
<dbReference type="SUPFAM" id="SSF52540">
    <property type="entry name" value="P-loop containing nucleoside triphosphate hydrolases"/>
    <property type="match status" value="1"/>
</dbReference>
<dbReference type="GO" id="GO:0043138">
    <property type="term" value="F:3'-5' DNA helicase activity"/>
    <property type="evidence" value="ECO:0007669"/>
    <property type="project" value="UniProtKB-EC"/>
</dbReference>
<reference evidence="6 7" key="1">
    <citation type="journal article" date="2008" name="Genome Biol.">
        <title>A genomic analysis of the archaeal system Ignicoccus hospitalis-Nanoarchaeum equitans.</title>
        <authorList>
            <person name="Podar M."/>
            <person name="Anderson I."/>
            <person name="Makarova K.S."/>
            <person name="Elkins J.G."/>
            <person name="Ivanova N."/>
            <person name="Wall M.A."/>
            <person name="Lykidis A."/>
            <person name="Mavromatis K."/>
            <person name="Sun H."/>
            <person name="Hudson M.E."/>
            <person name="Chen W."/>
            <person name="Deciu C."/>
            <person name="Hutchison D."/>
            <person name="Eads J.R."/>
            <person name="Anderson A."/>
            <person name="Fernandes F."/>
            <person name="Szeto E."/>
            <person name="Lapidus A."/>
            <person name="Kyrpides N.C."/>
            <person name="Saier M.H.Jr."/>
            <person name="Richardson P.M."/>
            <person name="Rachel R."/>
            <person name="Huber H."/>
            <person name="Eisen J.A."/>
            <person name="Koonin E.V."/>
            <person name="Keller M."/>
            <person name="Stetter K.O."/>
        </authorList>
    </citation>
    <scope>NUCLEOTIDE SEQUENCE [LARGE SCALE GENOMIC DNA]</scope>
    <source>
        <strain evidence="7">KIN4/I / DSM 18386 / JCM 14125</strain>
    </source>
</reference>